<dbReference type="Proteomes" id="UP001225598">
    <property type="component" value="Chromosome"/>
</dbReference>
<dbReference type="RefSeq" id="WP_284825848.1">
    <property type="nucleotide sequence ID" value="NZ_CP126969.1"/>
</dbReference>
<dbReference type="InterPro" id="IPR053847">
    <property type="entry name" value="DUF6928"/>
</dbReference>
<protein>
    <submittedName>
        <fullName evidence="1">Uncharacterized protein</fullName>
    </submittedName>
</protein>
<proteinExistence type="predicted"/>
<accession>A0ABY8VGZ6</accession>
<reference evidence="1 2" key="1">
    <citation type="submission" date="2023-05" db="EMBL/GenBank/DDBJ databases">
        <title>Corynebacterium suedekumii sp. nov. and Corynebacterium breve sp. nov. isolated from raw cow's milk.</title>
        <authorList>
            <person name="Baer M.K."/>
            <person name="Mehl L."/>
            <person name="Hellmuth R."/>
            <person name="Marke G."/>
            <person name="Lipski A."/>
        </authorList>
    </citation>
    <scope>NUCLEOTIDE SEQUENCE [LARGE SCALE GENOMIC DNA]</scope>
    <source>
        <strain evidence="1 2">R4</strain>
    </source>
</reference>
<dbReference type="EMBL" id="CP126969">
    <property type="protein sequence ID" value="WIM68357.1"/>
    <property type="molecule type" value="Genomic_DNA"/>
</dbReference>
<gene>
    <name evidence="1" type="ORF">QP027_02875</name>
</gene>
<sequence length="285" mass="30992">MSFPAVITLWFVNAADVAAVVSREPKADRGFGRKYLAQLNPTWPITPIGQFPLNRSTQPSRDEFYIAGYPGITIVQTFVDSISKLSEVPPRLLRSVAAADVYAFGVGTDSTFAGFAHFHGDSVRRAFSATRTTIFEDVGLPQPFEAPYWAGEMAQQIGGISLPFEPCDLATAAQESWLGLDVSPTGPDINVVAYAVDGRPEPKVNTTVKRSPSTNEAAAKFAASRSDYDDYQAIDTEPEGDGFATVVDQSLTAAQRLGQRLMRGARGVKNNVIERIRHSDRRSSD</sequence>
<dbReference type="Pfam" id="PF21997">
    <property type="entry name" value="DUF6928"/>
    <property type="match status" value="1"/>
</dbReference>
<keyword evidence="2" id="KW-1185">Reference proteome</keyword>
<name>A0ABY8VGZ6_9CORY</name>
<organism evidence="1 2">
    <name type="scientific">Corynebacterium breve</name>
    <dbReference type="NCBI Taxonomy" id="3049799"/>
    <lineage>
        <taxon>Bacteria</taxon>
        <taxon>Bacillati</taxon>
        <taxon>Actinomycetota</taxon>
        <taxon>Actinomycetes</taxon>
        <taxon>Mycobacteriales</taxon>
        <taxon>Corynebacteriaceae</taxon>
        <taxon>Corynebacterium</taxon>
    </lineage>
</organism>
<evidence type="ECO:0000313" key="2">
    <source>
        <dbReference type="Proteomes" id="UP001225598"/>
    </source>
</evidence>
<evidence type="ECO:0000313" key="1">
    <source>
        <dbReference type="EMBL" id="WIM68357.1"/>
    </source>
</evidence>